<feature type="compositionally biased region" description="Polar residues" evidence="1">
    <location>
        <begin position="95"/>
        <end position="106"/>
    </location>
</feature>
<proteinExistence type="predicted"/>
<dbReference type="AlphaFoldDB" id="A0AAN8YH61"/>
<comment type="caution">
    <text evidence="2">The sequence shown here is derived from an EMBL/GenBank/DDBJ whole genome shotgun (WGS) entry which is preliminary data.</text>
</comment>
<feature type="compositionally biased region" description="Pro residues" evidence="1">
    <location>
        <begin position="15"/>
        <end position="24"/>
    </location>
</feature>
<name>A0AAN8YH61_SOLBU</name>
<accession>A0AAN8YH61</accession>
<dbReference type="Proteomes" id="UP001371456">
    <property type="component" value="Unassembled WGS sequence"/>
</dbReference>
<evidence type="ECO:0000313" key="3">
    <source>
        <dbReference type="Proteomes" id="UP001371456"/>
    </source>
</evidence>
<dbReference type="EMBL" id="JBANQN010000004">
    <property type="protein sequence ID" value="KAK6792207.1"/>
    <property type="molecule type" value="Genomic_DNA"/>
</dbReference>
<feature type="region of interest" description="Disordered" evidence="1">
    <location>
        <begin position="1"/>
        <end position="27"/>
    </location>
</feature>
<protein>
    <submittedName>
        <fullName evidence="2">Uncharacterized protein</fullName>
    </submittedName>
</protein>
<evidence type="ECO:0000313" key="2">
    <source>
        <dbReference type="EMBL" id="KAK6792207.1"/>
    </source>
</evidence>
<gene>
    <name evidence="2" type="ORF">RDI58_011288</name>
</gene>
<keyword evidence="3" id="KW-1185">Reference proteome</keyword>
<organism evidence="2 3">
    <name type="scientific">Solanum bulbocastanum</name>
    <name type="common">Wild potato</name>
    <dbReference type="NCBI Taxonomy" id="147425"/>
    <lineage>
        <taxon>Eukaryota</taxon>
        <taxon>Viridiplantae</taxon>
        <taxon>Streptophyta</taxon>
        <taxon>Embryophyta</taxon>
        <taxon>Tracheophyta</taxon>
        <taxon>Spermatophyta</taxon>
        <taxon>Magnoliopsida</taxon>
        <taxon>eudicotyledons</taxon>
        <taxon>Gunneridae</taxon>
        <taxon>Pentapetalae</taxon>
        <taxon>asterids</taxon>
        <taxon>lamiids</taxon>
        <taxon>Solanales</taxon>
        <taxon>Solanaceae</taxon>
        <taxon>Solanoideae</taxon>
        <taxon>Solaneae</taxon>
        <taxon>Solanum</taxon>
    </lineage>
</organism>
<evidence type="ECO:0000256" key="1">
    <source>
        <dbReference type="SAM" id="MobiDB-lite"/>
    </source>
</evidence>
<dbReference type="PANTHER" id="PTHR34808">
    <property type="entry name" value="EXPRESSED PROTEIN"/>
    <property type="match status" value="1"/>
</dbReference>
<reference evidence="2 3" key="1">
    <citation type="submission" date="2024-02" db="EMBL/GenBank/DDBJ databases">
        <title>de novo genome assembly of Solanum bulbocastanum strain 11H21.</title>
        <authorList>
            <person name="Hosaka A.J."/>
        </authorList>
    </citation>
    <scope>NUCLEOTIDE SEQUENCE [LARGE SCALE GENOMIC DNA]</scope>
    <source>
        <tissue evidence="2">Young leaves</tissue>
    </source>
</reference>
<dbReference type="PANTHER" id="PTHR34808:SF5">
    <property type="entry name" value="SMP DOMAIN-CONTAINING PROTEIN"/>
    <property type="match status" value="1"/>
</dbReference>
<sequence>MDYSPPLSPLSSPDSTPPSSPPPYYIEEPKTLNEQQLNEFRETAMHIIKTHTHEEATRIFLKGLIPVNGVDPRALVPIVPKEKKVPATGDKVKNGNFSGDNNNVKK</sequence>
<feature type="region of interest" description="Disordered" evidence="1">
    <location>
        <begin position="85"/>
        <end position="106"/>
    </location>
</feature>